<sequence length="208" mass="21963">MTEQGIKQRGMAPQGTDTAEAAKPVTAKPVTTKYVLAGFGGQGVLFVGKVLAQAGMMAKKQVTWIPAYGPEMRGGTANCSVIISDRKIGSPTVGKPSVCLTMNQAAYEKFLHTIVPGGVLYVNSSIVADLPGRDDIRIVKAPVNDLAHDLGSAKVANIVMLGIMQALTPSVSDKELEDALMQLAGKKPELAELNRQALKAGMEFANRL</sequence>
<reference evidence="4" key="2">
    <citation type="submission" date="2020-01" db="EMBL/GenBank/DDBJ databases">
        <authorList>
            <person name="Hornung B."/>
        </authorList>
    </citation>
    <scope>NUCLEOTIDE SEQUENCE</scope>
    <source>
        <strain evidence="4">PacBioINE</strain>
    </source>
</reference>
<dbReference type="PANTHER" id="PTHR42730">
    <property type="entry name" value="2-OXOGLUTARATE SYNTHASE SUBUNIT KORC"/>
    <property type="match status" value="1"/>
</dbReference>
<keyword evidence="1 4" id="KW-0560">Oxidoreductase</keyword>
<keyword evidence="6" id="KW-1185">Reference proteome</keyword>
<dbReference type="EMBL" id="LR746496">
    <property type="protein sequence ID" value="CAA7599977.1"/>
    <property type="molecule type" value="Genomic_DNA"/>
</dbReference>
<feature type="domain" description="Pyruvate/ketoisovalerate oxidoreductase catalytic" evidence="3">
    <location>
        <begin position="40"/>
        <end position="203"/>
    </location>
</feature>
<dbReference type="KEGG" id="aacx:DEACI_0623"/>
<dbReference type="PANTHER" id="PTHR42730:SF1">
    <property type="entry name" value="2-OXOGLUTARATE SYNTHASE SUBUNIT KORC"/>
    <property type="match status" value="1"/>
</dbReference>
<name>A0A8S0XV34_9FIRM</name>
<gene>
    <name evidence="4" type="ORF">DEACI_0623</name>
    <name evidence="5" type="ORF">DEACI_2403</name>
</gene>
<dbReference type="Pfam" id="PF01558">
    <property type="entry name" value="POR"/>
    <property type="match status" value="1"/>
</dbReference>
<organism evidence="4">
    <name type="scientific">Acididesulfobacillus acetoxydans</name>
    <dbReference type="NCBI Taxonomy" id="1561005"/>
    <lineage>
        <taxon>Bacteria</taxon>
        <taxon>Bacillati</taxon>
        <taxon>Bacillota</taxon>
        <taxon>Clostridia</taxon>
        <taxon>Eubacteriales</taxon>
        <taxon>Peptococcaceae</taxon>
        <taxon>Acididesulfobacillus</taxon>
    </lineage>
</organism>
<keyword evidence="4" id="KW-0670">Pyruvate</keyword>
<dbReference type="GO" id="GO:0016903">
    <property type="term" value="F:oxidoreductase activity, acting on the aldehyde or oxo group of donors"/>
    <property type="evidence" value="ECO:0007669"/>
    <property type="project" value="InterPro"/>
</dbReference>
<evidence type="ECO:0000259" key="3">
    <source>
        <dbReference type="Pfam" id="PF01558"/>
    </source>
</evidence>
<dbReference type="InterPro" id="IPR052554">
    <property type="entry name" value="2-oxoglutarate_synth_KorC"/>
</dbReference>
<feature type="region of interest" description="Disordered" evidence="2">
    <location>
        <begin position="1"/>
        <end position="23"/>
    </location>
</feature>
<evidence type="ECO:0000256" key="1">
    <source>
        <dbReference type="ARBA" id="ARBA00023002"/>
    </source>
</evidence>
<dbReference type="Proteomes" id="UP001071230">
    <property type="component" value="Unassembled WGS sequence"/>
</dbReference>
<dbReference type="InterPro" id="IPR002869">
    <property type="entry name" value="Pyrv_flavodox_OxRed_cen"/>
</dbReference>
<dbReference type="Gene3D" id="3.40.920.10">
    <property type="entry name" value="Pyruvate-ferredoxin oxidoreductase, PFOR, domain III"/>
    <property type="match status" value="1"/>
</dbReference>
<evidence type="ECO:0000313" key="4">
    <source>
        <dbReference type="EMBL" id="CAA7599977.1"/>
    </source>
</evidence>
<dbReference type="Proteomes" id="UP000836597">
    <property type="component" value="Chromosome"/>
</dbReference>
<dbReference type="RefSeq" id="WP_240983720.1">
    <property type="nucleotide sequence ID" value="NZ_CDGJ01000071.1"/>
</dbReference>
<evidence type="ECO:0000313" key="6">
    <source>
        <dbReference type="Proteomes" id="UP001071230"/>
    </source>
</evidence>
<dbReference type="SUPFAM" id="SSF53323">
    <property type="entry name" value="Pyruvate-ferredoxin oxidoreductase, PFOR, domain III"/>
    <property type="match status" value="1"/>
</dbReference>
<dbReference type="EC" id="1.-.-.-" evidence="4"/>
<reference evidence="5" key="1">
    <citation type="submission" date="2014-11" db="EMBL/GenBank/DDBJ databases">
        <authorList>
            <person name="Hornung B.V."/>
        </authorList>
    </citation>
    <scope>NUCLEOTIDE SEQUENCE</scope>
    <source>
        <strain evidence="5">INE</strain>
    </source>
</reference>
<evidence type="ECO:0000256" key="2">
    <source>
        <dbReference type="SAM" id="MobiDB-lite"/>
    </source>
</evidence>
<protein>
    <submittedName>
        <fullName evidence="5">Pyruvate ferredoxin/flavodoxin oxidoreductase protein</fullName>
    </submittedName>
    <submittedName>
        <fullName evidence="4">Pyruvate-flavodoxin oxidoreductase, central domain protein</fullName>
        <ecNumber evidence="4">1.-.-.-</ecNumber>
        <ecNumber evidence="4">1.2.-.-</ecNumber>
    </submittedName>
</protein>
<accession>A0A8S0XV34</accession>
<evidence type="ECO:0000313" key="5">
    <source>
        <dbReference type="EMBL" id="CEJ07931.1"/>
    </source>
</evidence>
<dbReference type="EMBL" id="CDGJ01000071">
    <property type="protein sequence ID" value="CEJ07931.1"/>
    <property type="molecule type" value="Genomic_DNA"/>
</dbReference>
<proteinExistence type="predicted"/>
<dbReference type="InterPro" id="IPR019752">
    <property type="entry name" value="Pyrv/ketoisovalerate_OxRed_cat"/>
</dbReference>
<dbReference type="EC" id="1.2.-.-" evidence="4"/>
<dbReference type="AlphaFoldDB" id="A0A8S0XV34"/>